<evidence type="ECO:0000256" key="1">
    <source>
        <dbReference type="ARBA" id="ARBA00004571"/>
    </source>
</evidence>
<feature type="signal peptide" evidence="13">
    <location>
        <begin position="1"/>
        <end position="24"/>
    </location>
</feature>
<dbReference type="InterPro" id="IPR025885">
    <property type="entry name" value="PapC_N"/>
</dbReference>
<evidence type="ECO:0000256" key="10">
    <source>
        <dbReference type="ARBA" id="ARBA00059415"/>
    </source>
</evidence>
<dbReference type="InterPro" id="IPR037224">
    <property type="entry name" value="PapC_N_sf"/>
</dbReference>
<keyword evidence="3 12" id="KW-0813">Transport</keyword>
<protein>
    <recommendedName>
        <fullName evidence="11">Outer membrane usher protein HifC</fullName>
    </recommendedName>
</protein>
<dbReference type="Gene3D" id="3.10.20.410">
    <property type="match status" value="1"/>
</dbReference>
<comment type="function">
    <text evidence="10">Essential for piliation.</text>
</comment>
<feature type="domain" description="PapC-like C-terminal" evidence="14">
    <location>
        <begin position="743"/>
        <end position="802"/>
    </location>
</feature>
<dbReference type="InterPro" id="IPR000015">
    <property type="entry name" value="Fimb_usher"/>
</dbReference>
<evidence type="ECO:0000256" key="12">
    <source>
        <dbReference type="RuleBase" id="RU003884"/>
    </source>
</evidence>
<dbReference type="Pfam" id="PF13954">
    <property type="entry name" value="PapC_N"/>
    <property type="match status" value="1"/>
</dbReference>
<dbReference type="Pfam" id="PF13953">
    <property type="entry name" value="PapC_C"/>
    <property type="match status" value="1"/>
</dbReference>
<organism evidence="16 17">
    <name type="scientific">Actinobacillus minor NM305</name>
    <dbReference type="NCBI Taxonomy" id="637911"/>
    <lineage>
        <taxon>Bacteria</taxon>
        <taxon>Pseudomonadati</taxon>
        <taxon>Pseudomonadota</taxon>
        <taxon>Gammaproteobacteria</taxon>
        <taxon>Pasteurellales</taxon>
        <taxon>Pasteurellaceae</taxon>
        <taxon>Actinobacillus</taxon>
    </lineage>
</organism>
<dbReference type="PANTHER" id="PTHR30451:SF5">
    <property type="entry name" value="SLR0019 PROTEIN"/>
    <property type="match status" value="1"/>
</dbReference>
<dbReference type="OrthoDB" id="6554712at2"/>
<keyword evidence="7 12" id="KW-0472">Membrane</keyword>
<dbReference type="EMBL" id="ACQL01000171">
    <property type="protein sequence ID" value="EER45962.1"/>
    <property type="molecule type" value="Genomic_DNA"/>
</dbReference>
<dbReference type="InterPro" id="IPR042186">
    <property type="entry name" value="FimD_plug_dom"/>
</dbReference>
<evidence type="ECO:0000256" key="3">
    <source>
        <dbReference type="ARBA" id="ARBA00022448"/>
    </source>
</evidence>
<dbReference type="GO" id="GO:0015473">
    <property type="term" value="F:fimbrial usher porin activity"/>
    <property type="evidence" value="ECO:0007669"/>
    <property type="project" value="InterPro"/>
</dbReference>
<evidence type="ECO:0000256" key="6">
    <source>
        <dbReference type="ARBA" id="ARBA00022729"/>
    </source>
</evidence>
<evidence type="ECO:0000313" key="17">
    <source>
        <dbReference type="Proteomes" id="UP000005532"/>
    </source>
</evidence>
<comment type="caution">
    <text evidence="16">The sequence shown here is derived from an EMBL/GenBank/DDBJ whole genome shotgun (WGS) entry which is preliminary data.</text>
</comment>
<reference evidence="16 17" key="1">
    <citation type="journal article" date="2010" name="Vet. Microbiol.">
        <title>Production of haemolysins by strains of the Actinobacillus minor/porcitonsillarum complex.</title>
        <authorList>
            <person name="Arya G."/>
            <person name="Niven D.F."/>
        </authorList>
    </citation>
    <scope>NUCLEOTIDE SEQUENCE [LARGE SCALE GENOMIC DNA]</scope>
    <source>
        <strain evidence="16 17">NM305</strain>
    </source>
</reference>
<evidence type="ECO:0000256" key="11">
    <source>
        <dbReference type="ARBA" id="ARBA00072542"/>
    </source>
</evidence>
<keyword evidence="4" id="KW-1134">Transmembrane beta strand</keyword>
<dbReference type="Gene3D" id="2.60.40.3110">
    <property type="match status" value="1"/>
</dbReference>
<feature type="chain" id="PRO_5002956839" description="Outer membrane usher protein HifC" evidence="13">
    <location>
        <begin position="25"/>
        <end position="816"/>
    </location>
</feature>
<dbReference type="SUPFAM" id="SSF141729">
    <property type="entry name" value="FimD N-terminal domain-like"/>
    <property type="match status" value="1"/>
</dbReference>
<proteinExistence type="inferred from homology"/>
<keyword evidence="12" id="KW-1029">Fimbrium biogenesis</keyword>
<feature type="domain" description="PapC N-terminal" evidence="15">
    <location>
        <begin position="33"/>
        <end position="174"/>
    </location>
</feature>
<name>C5S541_9PAST</name>
<evidence type="ECO:0000259" key="14">
    <source>
        <dbReference type="Pfam" id="PF13953"/>
    </source>
</evidence>
<dbReference type="Gene3D" id="2.60.40.2070">
    <property type="match status" value="1"/>
</dbReference>
<dbReference type="InterPro" id="IPR025949">
    <property type="entry name" value="PapC-like_C"/>
</dbReference>
<dbReference type="Gene3D" id="2.60.40.2610">
    <property type="entry name" value="Outer membrane usher protein FimD, plug domain"/>
    <property type="match status" value="1"/>
</dbReference>
<dbReference type="eggNOG" id="COG3188">
    <property type="taxonomic scope" value="Bacteria"/>
</dbReference>
<dbReference type="GO" id="GO:0009297">
    <property type="term" value="P:pilus assembly"/>
    <property type="evidence" value="ECO:0007669"/>
    <property type="project" value="InterPro"/>
</dbReference>
<evidence type="ECO:0000256" key="7">
    <source>
        <dbReference type="ARBA" id="ARBA00023136"/>
    </source>
</evidence>
<evidence type="ECO:0000256" key="4">
    <source>
        <dbReference type="ARBA" id="ARBA00022452"/>
    </source>
</evidence>
<comment type="subcellular location">
    <subcellularLocation>
        <location evidence="1 12">Cell outer membrane</location>
        <topology evidence="1 12">Multi-pass membrane protein</topology>
    </subcellularLocation>
</comment>
<keyword evidence="5 12" id="KW-0812">Transmembrane</keyword>
<evidence type="ECO:0000256" key="5">
    <source>
        <dbReference type="ARBA" id="ARBA00022692"/>
    </source>
</evidence>
<dbReference type="GO" id="GO:0009279">
    <property type="term" value="C:cell outer membrane"/>
    <property type="evidence" value="ECO:0007669"/>
    <property type="project" value="UniProtKB-SubCell"/>
</dbReference>
<evidence type="ECO:0000256" key="8">
    <source>
        <dbReference type="ARBA" id="ARBA00023157"/>
    </source>
</evidence>
<dbReference type="InterPro" id="IPR043142">
    <property type="entry name" value="PapC-like_C_sf"/>
</dbReference>
<dbReference type="FunFam" id="2.60.40.3110:FF:000001">
    <property type="entry name" value="Putative fimbrial outer membrane usher"/>
    <property type="match status" value="1"/>
</dbReference>
<dbReference type="InterPro" id="IPR018030">
    <property type="entry name" value="Fimbrial_membr_usher_CS"/>
</dbReference>
<dbReference type="Proteomes" id="UP000005532">
    <property type="component" value="Unassembled WGS sequence"/>
</dbReference>
<evidence type="ECO:0000259" key="15">
    <source>
        <dbReference type="Pfam" id="PF13954"/>
    </source>
</evidence>
<dbReference type="PANTHER" id="PTHR30451">
    <property type="entry name" value="OUTER MEMBRANE USHER PROTEIN"/>
    <property type="match status" value="1"/>
</dbReference>
<dbReference type="RefSeq" id="WP_005826217.1">
    <property type="nucleotide sequence ID" value="NZ_ACQL01000171.1"/>
</dbReference>
<accession>C5S541</accession>
<dbReference type="AlphaFoldDB" id="C5S541"/>
<dbReference type="PROSITE" id="PS01151">
    <property type="entry name" value="FIMBRIAL_USHER"/>
    <property type="match status" value="1"/>
</dbReference>
<gene>
    <name evidence="16" type="ORF">AM305_03663</name>
</gene>
<evidence type="ECO:0000256" key="9">
    <source>
        <dbReference type="ARBA" id="ARBA00023237"/>
    </source>
</evidence>
<keyword evidence="8" id="KW-1015">Disulfide bond</keyword>
<evidence type="ECO:0000313" key="16">
    <source>
        <dbReference type="EMBL" id="EER45962.1"/>
    </source>
</evidence>
<evidence type="ECO:0000256" key="13">
    <source>
        <dbReference type="SAM" id="SignalP"/>
    </source>
</evidence>
<sequence>MDIFSRKRLAIAIATALSVVPVYASVEQDEGDEFNASFLHSPNGQTINVDRFRYKNEVLPGEYLADITLNQKPLGQYSITFIDERNGRARLCIDSALLAMFDIKSDAIEKKPTDGECLSTFEVIPKGKFTFDLSSQKLNLELPQELTIVRPKGYIAPSRWEKGIPALFTHYRLNYYQTKRENEKESEHYTYLGLRSGATWNGWTVRHRGSYTDRNYRDKRYQSYDTYVQHDVDTLQGRLTLGDFYTQGRVADSISLRGIALASDPRMLPNSQQGFAPTVKGVANTNAKVTIRQNGNIIYETTVPPGPFVIDDIYPSGYAGDLLVEITENNGSVRSFIVPYTSGSGLMRQGQLWYEVAAGHYRQNSHLYPVNVFQTSMQYGLNNVLTLNGGATIADHYYSGNLGLIWQNPLGTFETKATLSHLKNRPQSPSFKIIYSKNLMDSQTYLYATAEYFLGDYDYSLNDTVLDHDNPNLYSKYAIKEKYRLSLNQPLGDSYGNLYLAGTANRYRQDGKLAYGYQVGYSVYLKNIDFQIGYWREQREDQRQDNQFYANFSIPFSIGHSQNYLRNAYTRDTQNHYIAQTSLYGTAGEYDQFNYGGTVSKQENLTAYSVNAGYDSPFIRLGITHSHSPYINQRSYEASGAVVAHPYGITLSSALGETFAIIHAKGAKDARIKNKMNHRLDYWGNAIVPYLSPYRINSVGIDIEDLPEDIEISATSKDVIPRANTASLVKLETQSGTLHFFDVNLRDNTLPPIGTEIFDHQGRLIGHVGQGGRAFFRTEETNGTLRLVWGPSQKEQCKLNYAILNSERKVQCLPEH</sequence>
<keyword evidence="6 13" id="KW-0732">Signal</keyword>
<evidence type="ECO:0000256" key="2">
    <source>
        <dbReference type="ARBA" id="ARBA00008064"/>
    </source>
</evidence>
<comment type="similarity">
    <text evidence="2 12">Belongs to the fimbrial export usher family.</text>
</comment>
<dbReference type="Pfam" id="PF00577">
    <property type="entry name" value="Usher"/>
    <property type="match status" value="1"/>
</dbReference>
<keyword evidence="9 12" id="KW-0998">Cell outer membrane</keyword>